<accession>A0AAN8GB08</accession>
<sequence>MRDPSSPYYDVRKYAWRDSTFLIMYFTLILTALLILLSFSYRLLYNWAKVRRQSRRRPKSLLSGYLVLLCGTAVAVWCVIIFWKGVISIQTKQQKRLPQVSDDYISNYEAAVSCGADIAEKEALGVNVSKRSSDDATMEQWQYVEDVARNGKLRKRRDDSKSGGGDQVKTMISEYLAQVNTILSELRTFVNNQQNEEDEFIKANEYSSIVKFALLLILALPTILFLLCLSGVIILATYTVIEQTREGPPSYTLNEFLSVILQTYGYVGMIVSAVFFIIAA</sequence>
<protein>
    <submittedName>
        <fullName evidence="2">Uncharacterized protein</fullName>
    </submittedName>
</protein>
<proteinExistence type="predicted"/>
<evidence type="ECO:0000313" key="2">
    <source>
        <dbReference type="EMBL" id="KAK5985348.1"/>
    </source>
</evidence>
<feature type="transmembrane region" description="Helical" evidence="1">
    <location>
        <begin position="212"/>
        <end position="236"/>
    </location>
</feature>
<keyword evidence="1" id="KW-0472">Membrane</keyword>
<dbReference type="AlphaFoldDB" id="A0AAN8GB08"/>
<keyword evidence="1" id="KW-1133">Transmembrane helix</keyword>
<reference evidence="2 3" key="1">
    <citation type="submission" date="2019-10" db="EMBL/GenBank/DDBJ databases">
        <title>Assembly and Annotation for the nematode Trichostrongylus colubriformis.</title>
        <authorList>
            <person name="Martin J."/>
        </authorList>
    </citation>
    <scope>NUCLEOTIDE SEQUENCE [LARGE SCALE GENOMIC DNA]</scope>
    <source>
        <strain evidence="2">G859</strain>
        <tissue evidence="2">Whole worm</tissue>
    </source>
</reference>
<keyword evidence="3" id="KW-1185">Reference proteome</keyword>
<dbReference type="Proteomes" id="UP001331761">
    <property type="component" value="Unassembled WGS sequence"/>
</dbReference>
<comment type="caution">
    <text evidence="2">The sequence shown here is derived from an EMBL/GenBank/DDBJ whole genome shotgun (WGS) entry which is preliminary data.</text>
</comment>
<evidence type="ECO:0000313" key="3">
    <source>
        <dbReference type="Proteomes" id="UP001331761"/>
    </source>
</evidence>
<feature type="transmembrane region" description="Helical" evidence="1">
    <location>
        <begin position="64"/>
        <end position="86"/>
    </location>
</feature>
<keyword evidence="1" id="KW-0812">Transmembrane</keyword>
<evidence type="ECO:0000256" key="1">
    <source>
        <dbReference type="SAM" id="Phobius"/>
    </source>
</evidence>
<name>A0AAN8GB08_TRICO</name>
<dbReference type="EMBL" id="WIXE01001843">
    <property type="protein sequence ID" value="KAK5985348.1"/>
    <property type="molecule type" value="Genomic_DNA"/>
</dbReference>
<organism evidence="2 3">
    <name type="scientific">Trichostrongylus colubriformis</name>
    <name type="common">Black scour worm</name>
    <dbReference type="NCBI Taxonomy" id="6319"/>
    <lineage>
        <taxon>Eukaryota</taxon>
        <taxon>Metazoa</taxon>
        <taxon>Ecdysozoa</taxon>
        <taxon>Nematoda</taxon>
        <taxon>Chromadorea</taxon>
        <taxon>Rhabditida</taxon>
        <taxon>Rhabditina</taxon>
        <taxon>Rhabditomorpha</taxon>
        <taxon>Strongyloidea</taxon>
        <taxon>Trichostrongylidae</taxon>
        <taxon>Trichostrongylus</taxon>
    </lineage>
</organism>
<feature type="transmembrane region" description="Helical" evidence="1">
    <location>
        <begin position="21"/>
        <end position="44"/>
    </location>
</feature>
<gene>
    <name evidence="2" type="ORF">GCK32_011828</name>
</gene>
<feature type="transmembrane region" description="Helical" evidence="1">
    <location>
        <begin position="256"/>
        <end position="279"/>
    </location>
</feature>